<dbReference type="GO" id="GO:0009288">
    <property type="term" value="C:bacterial-type flagellum"/>
    <property type="evidence" value="ECO:0007669"/>
    <property type="project" value="UniProtKB-SubCell"/>
</dbReference>
<dbReference type="EMBL" id="VUNR01000003">
    <property type="protein sequence ID" value="MSU07855.1"/>
    <property type="molecule type" value="Genomic_DNA"/>
</dbReference>
<evidence type="ECO:0000256" key="1">
    <source>
        <dbReference type="ARBA" id="ARBA00005709"/>
    </source>
</evidence>
<reference evidence="7 8" key="1">
    <citation type="submission" date="2019-08" db="EMBL/GenBank/DDBJ databases">
        <title>In-depth cultivation of the pig gut microbiome towards novel bacterial diversity and tailored functional studies.</title>
        <authorList>
            <person name="Wylensek D."/>
            <person name="Hitch T.C.A."/>
            <person name="Clavel T."/>
        </authorList>
    </citation>
    <scope>NUCLEOTIDE SEQUENCE [LARGE SCALE GENOMIC DNA]</scope>
    <source>
        <strain evidence="7 8">WCA-693-APC-5D-A</strain>
    </source>
</reference>
<evidence type="ECO:0000256" key="4">
    <source>
        <dbReference type="RuleBase" id="RU362073"/>
    </source>
</evidence>
<dbReference type="AlphaFoldDB" id="A0A6I2UDE4"/>
<keyword evidence="8" id="KW-1185">Reference proteome</keyword>
<accession>A0A6I2UDE4</accession>
<evidence type="ECO:0000256" key="3">
    <source>
        <dbReference type="ARBA" id="ARBA00023143"/>
    </source>
</evidence>
<evidence type="ECO:0000256" key="2">
    <source>
        <dbReference type="ARBA" id="ARBA00020110"/>
    </source>
</evidence>
<dbReference type="PANTHER" id="PTHR42792">
    <property type="entry name" value="FLAGELLIN"/>
    <property type="match status" value="1"/>
</dbReference>
<keyword evidence="3 4" id="KW-0975">Bacterial flagellum</keyword>
<dbReference type="GeneID" id="96780152"/>
<protein>
    <recommendedName>
        <fullName evidence="2 4">Flagellin</fullName>
    </recommendedName>
</protein>
<dbReference type="Pfam" id="PF00669">
    <property type="entry name" value="Flagellin_N"/>
    <property type="match status" value="1"/>
</dbReference>
<dbReference type="InterPro" id="IPR046358">
    <property type="entry name" value="Flagellin_C"/>
</dbReference>
<sequence length="534" mass="57867">MKINNNMAAMFALNRLNRNNNKLGKAAKKAASGMRINSAGDDASGYSISEKMCVQLRALSQNIENMQTGRSMMAIAEGGIQEIIENLRYIKEKAINAANDTNTDKDRAIIQKEVDQRLNQIDDIAAQTNYNGKYLLNGDYKQIKPHAQSAIVADGRDSKIRQNTVTNLLGAFSVVGSTMAAGGGNIFGYYDPPDSSDWKELTATHSFTATDTARDAKADGKLKVDFSAATVSGGAVSYPQSFDGQGFAIGCTACESFVNIIFDATKSVGESSVEFAEVWAHGTDALNSYQYVIGIKDVNDAQGLAKAFYDGVTAANNNNGSGYTQNVAGEAYLGYPWGWTHNMRLSYDAADGSCYLTREVGNNYDANYGTITNYDWLFYDKGSIVSEVMSLEGDDTAGSGAHQFPGLVIQSGQRASDNTRFFINDMHTRKLGIADLQLTTRHKAVNAIGKIDTAIRHALDENTRIGAYQARLQETEANLVIGNENTTAAESVIRDADMAKTMMEYAKYNILQQASQSMLAQANQTPSGVLSLLQ</sequence>
<dbReference type="SUPFAM" id="SSF64518">
    <property type="entry name" value="Phase 1 flagellin"/>
    <property type="match status" value="1"/>
</dbReference>
<comment type="subcellular location">
    <subcellularLocation>
        <location evidence="4">Secreted</location>
    </subcellularLocation>
    <subcellularLocation>
        <location evidence="4">Bacterial flagellum</location>
    </subcellularLocation>
</comment>
<name>A0A6I2UDE4_9FIRM</name>
<dbReference type="GO" id="GO:0005576">
    <property type="term" value="C:extracellular region"/>
    <property type="evidence" value="ECO:0007669"/>
    <property type="project" value="UniProtKB-SubCell"/>
</dbReference>
<dbReference type="RefSeq" id="WP_154405789.1">
    <property type="nucleotide sequence ID" value="NZ_VUNR01000003.1"/>
</dbReference>
<comment type="similarity">
    <text evidence="1 4">Belongs to the bacterial flagellin family.</text>
</comment>
<comment type="caution">
    <text evidence="7">The sequence shown here is derived from an EMBL/GenBank/DDBJ whole genome shotgun (WGS) entry which is preliminary data.</text>
</comment>
<dbReference type="PANTHER" id="PTHR42792:SF2">
    <property type="entry name" value="FLAGELLIN"/>
    <property type="match status" value="1"/>
</dbReference>
<comment type="function">
    <text evidence="4">Flagellin is the subunit protein which polymerizes to form the filaments of bacterial flagella.</text>
</comment>
<dbReference type="InterPro" id="IPR042187">
    <property type="entry name" value="Flagellin_C_sub2"/>
</dbReference>
<evidence type="ECO:0000313" key="8">
    <source>
        <dbReference type="Proteomes" id="UP000433181"/>
    </source>
</evidence>
<dbReference type="Gene3D" id="1.20.1330.10">
    <property type="entry name" value="f41 fragment of flagellin, N-terminal domain"/>
    <property type="match status" value="2"/>
</dbReference>
<gene>
    <name evidence="7" type="ORF">FYJ84_02480</name>
</gene>
<evidence type="ECO:0000313" key="7">
    <source>
        <dbReference type="EMBL" id="MSU07855.1"/>
    </source>
</evidence>
<keyword evidence="4" id="KW-0964">Secreted</keyword>
<feature type="domain" description="Flagellin N-terminal" evidence="5">
    <location>
        <begin position="3"/>
        <end position="139"/>
    </location>
</feature>
<dbReference type="Gene3D" id="6.10.10.10">
    <property type="entry name" value="Flagellar export chaperone, C-terminal domain"/>
    <property type="match status" value="1"/>
</dbReference>
<organism evidence="7 8">
    <name type="scientific">Anaerovibrio slackiae</name>
    <dbReference type="NCBI Taxonomy" id="2652309"/>
    <lineage>
        <taxon>Bacteria</taxon>
        <taxon>Bacillati</taxon>
        <taxon>Bacillota</taxon>
        <taxon>Negativicutes</taxon>
        <taxon>Selenomonadales</taxon>
        <taxon>Selenomonadaceae</taxon>
        <taxon>Anaerovibrio</taxon>
    </lineage>
</organism>
<dbReference type="PRINTS" id="PR00207">
    <property type="entry name" value="FLAGELLIN"/>
</dbReference>
<evidence type="ECO:0000259" key="5">
    <source>
        <dbReference type="Pfam" id="PF00669"/>
    </source>
</evidence>
<dbReference type="InterPro" id="IPR001492">
    <property type="entry name" value="Flagellin"/>
</dbReference>
<dbReference type="Pfam" id="PF00700">
    <property type="entry name" value="Flagellin_C"/>
    <property type="match status" value="1"/>
</dbReference>
<evidence type="ECO:0000259" key="6">
    <source>
        <dbReference type="Pfam" id="PF00700"/>
    </source>
</evidence>
<feature type="domain" description="Flagellin C-terminal" evidence="6">
    <location>
        <begin position="448"/>
        <end position="533"/>
    </location>
</feature>
<dbReference type="Proteomes" id="UP000433181">
    <property type="component" value="Unassembled WGS sequence"/>
</dbReference>
<proteinExistence type="inferred from homology"/>
<dbReference type="InterPro" id="IPR001029">
    <property type="entry name" value="Flagellin_N"/>
</dbReference>
<dbReference type="GO" id="GO:0005198">
    <property type="term" value="F:structural molecule activity"/>
    <property type="evidence" value="ECO:0007669"/>
    <property type="project" value="UniProtKB-UniRule"/>
</dbReference>